<dbReference type="RefSeq" id="WP_169257304.1">
    <property type="nucleotide sequence ID" value="NZ_WTVN01000030.1"/>
</dbReference>
<protein>
    <submittedName>
        <fullName evidence="1">Uncharacterized protein</fullName>
    </submittedName>
</protein>
<sequence length="333" mass="37376">MQDALLLETALRAAYQQAQAKRRSIRLPTNCRFSGSGKKVVLTLSSSAVTRNMQDDEAAFEAWLLALKAWGCIDDAELAWEPPADRNNGHYQRFLYRVVNFAGLFDWFRVNERSRSLLDDSRVRNPGSRRFLVNTAQNPQNEPSKHSPESLLEQHLVESGWLARTFGLRPDRVGRQFPVGLFEGKVSGNGGSRVFTGGKSAIDLVAVDEQRNRLWIFELKAGRNRPMGIVSELLFYVHFVLDLLSGRFGFDDEEAPRIKGRLHHQDLKSSGITELFGCFLAPGFHPLLEHDRVVALLNCGQWQGDGDAMKVQFRLQALPTDVADLSATRSPVA</sequence>
<gene>
    <name evidence="1" type="ORF">GPA22_17270</name>
</gene>
<organism evidence="1 2">
    <name type="scientific">Aromatoleum toluvorans</name>
    <dbReference type="NCBI Taxonomy" id="92002"/>
    <lineage>
        <taxon>Bacteria</taxon>
        <taxon>Pseudomonadati</taxon>
        <taxon>Pseudomonadota</taxon>
        <taxon>Betaproteobacteria</taxon>
        <taxon>Rhodocyclales</taxon>
        <taxon>Rhodocyclaceae</taxon>
        <taxon>Aromatoleum</taxon>
    </lineage>
</organism>
<proteinExistence type="predicted"/>
<reference evidence="1 2" key="1">
    <citation type="submission" date="2019-12" db="EMBL/GenBank/DDBJ databases">
        <title>Comparative genomics gives insights into the taxonomy of the Azoarcus-Aromatoleum group and reveals separate origins of nif in the plant-associated Azoarcus and non-plant-associated Aromatoleum sub-groups.</title>
        <authorList>
            <person name="Lafos M."/>
            <person name="Maluk M."/>
            <person name="Batista M."/>
            <person name="Junghare M."/>
            <person name="Carmona M."/>
            <person name="Faoro H."/>
            <person name="Cruz L.M."/>
            <person name="Battistoni F."/>
            <person name="De Souza E."/>
            <person name="Pedrosa F."/>
            <person name="Chen W.-M."/>
            <person name="Poole P.S."/>
            <person name="Dixon R.A."/>
            <person name="James E.K."/>
        </authorList>
    </citation>
    <scope>NUCLEOTIDE SEQUENCE [LARGE SCALE GENOMIC DNA]</scope>
    <source>
        <strain evidence="1 2">Td21</strain>
    </source>
</reference>
<comment type="caution">
    <text evidence="1">The sequence shown here is derived from an EMBL/GenBank/DDBJ whole genome shotgun (WGS) entry which is preliminary data.</text>
</comment>
<dbReference type="EMBL" id="WTVN01000030">
    <property type="protein sequence ID" value="NMG45467.1"/>
    <property type="molecule type" value="Genomic_DNA"/>
</dbReference>
<accession>A0ABX1Q190</accession>
<name>A0ABX1Q190_9RHOO</name>
<evidence type="ECO:0000313" key="2">
    <source>
        <dbReference type="Proteomes" id="UP000623795"/>
    </source>
</evidence>
<keyword evidence="2" id="KW-1185">Reference proteome</keyword>
<evidence type="ECO:0000313" key="1">
    <source>
        <dbReference type="EMBL" id="NMG45467.1"/>
    </source>
</evidence>
<dbReference type="Proteomes" id="UP000623795">
    <property type="component" value="Unassembled WGS sequence"/>
</dbReference>